<sequence length="421" mass="47225">MKKWTSEAKQQLQDCFDTTDWSVFEEAASNIHELTDTVTSYISFCEDACVPTKTFRTFPNNKPWFTPKLRHARQAKEDAHRSGDRALYRKARNALTREIRVAKRLYSEKLKSSFSANDSSSVWRGLQEITGYKKRPTPPTEVSKALADELNTFYCRFEKDHLTLATSPVSPPDSSCSSINGTLPPIADTASPSSSTPGSQLEINVGEVCRLFQRLKTRKAPGPDGVSPSCLRVCAEQLAPIFTQLFNKSLELSEVPTCFKRSTIIPVPKKPTITGLNDYRPVALTSVVMKSFERLVLNHLKTLTNSRLDPLQFAYRANRSVDDAVNLGLHYILQHLDRPGTYARMLFVDFSSAFNTIVPHTLCSKLSQLSVPTDLCNWIYSFLTNRSQQVRMGHVTSDTRHTNTGAPQGCVLSPLLFSLYT</sequence>
<dbReference type="EMBL" id="PGGC01000294">
    <property type="protein sequence ID" value="PJG57318.1"/>
    <property type="molecule type" value="Genomic_DNA"/>
</dbReference>
<comment type="caution">
    <text evidence="2">The sequence shown here is derived from an EMBL/GenBank/DDBJ whole genome shotgun (WGS) entry which is preliminary data.</text>
</comment>
<dbReference type="RefSeq" id="WP_167386803.1">
    <property type="nucleotide sequence ID" value="NZ_PGGC01000294.1"/>
</dbReference>
<evidence type="ECO:0000313" key="3">
    <source>
        <dbReference type="Proteomes" id="UP000235861"/>
    </source>
</evidence>
<name>A0A2H9U035_9GAMM</name>
<feature type="domain" description="Reverse transcriptase" evidence="1">
    <location>
        <begin position="248"/>
        <end position="421"/>
    </location>
</feature>
<feature type="non-terminal residue" evidence="2">
    <location>
        <position position="421"/>
    </location>
</feature>
<evidence type="ECO:0000313" key="2">
    <source>
        <dbReference type="EMBL" id="PJG57318.1"/>
    </source>
</evidence>
<dbReference type="InterPro" id="IPR043502">
    <property type="entry name" value="DNA/RNA_pol_sf"/>
</dbReference>
<dbReference type="PANTHER" id="PTHR47510">
    <property type="entry name" value="REVERSE TRANSCRIPTASE DOMAIN-CONTAINING PROTEIN"/>
    <property type="match status" value="1"/>
</dbReference>
<dbReference type="CDD" id="cd01650">
    <property type="entry name" value="RT_nLTR_like"/>
    <property type="match status" value="1"/>
</dbReference>
<accession>A0A2H9U035</accession>
<dbReference type="Proteomes" id="UP000235861">
    <property type="component" value="Unassembled WGS sequence"/>
</dbReference>
<dbReference type="SUPFAM" id="SSF56672">
    <property type="entry name" value="DNA/RNA polymerases"/>
    <property type="match status" value="1"/>
</dbReference>
<protein>
    <recommendedName>
        <fullName evidence="1">Reverse transcriptase domain-containing protein</fullName>
    </recommendedName>
</protein>
<organism evidence="2 3">
    <name type="scientific">Aeromonas cavernicola</name>
    <dbReference type="NCBI Taxonomy" id="1006623"/>
    <lineage>
        <taxon>Bacteria</taxon>
        <taxon>Pseudomonadati</taxon>
        <taxon>Pseudomonadota</taxon>
        <taxon>Gammaproteobacteria</taxon>
        <taxon>Aeromonadales</taxon>
        <taxon>Aeromonadaceae</taxon>
        <taxon>Aeromonas</taxon>
    </lineage>
</organism>
<dbReference type="Pfam" id="PF00078">
    <property type="entry name" value="RVT_1"/>
    <property type="match status" value="1"/>
</dbReference>
<proteinExistence type="predicted"/>
<evidence type="ECO:0000259" key="1">
    <source>
        <dbReference type="PROSITE" id="PS50878"/>
    </source>
</evidence>
<dbReference type="AlphaFoldDB" id="A0A2H9U035"/>
<keyword evidence="3" id="KW-1185">Reference proteome</keyword>
<reference evidence="2 3" key="1">
    <citation type="submission" date="2017-11" db="EMBL/GenBank/DDBJ databases">
        <title>Draft genome sequence of environmental isolate Aeromonas cavernicola sp. nov. MDC 2508.</title>
        <authorList>
            <person name="Colston S.M."/>
            <person name="Navarro A."/>
            <person name="Martinez-Murcia A.J."/>
            <person name="Graf J."/>
        </authorList>
    </citation>
    <scope>NUCLEOTIDE SEQUENCE [LARGE SCALE GENOMIC DNA]</scope>
    <source>
        <strain evidence="2 3">MDC 2508</strain>
    </source>
</reference>
<gene>
    <name evidence="2" type="ORF">CUC53_18660</name>
</gene>
<dbReference type="InterPro" id="IPR000477">
    <property type="entry name" value="RT_dom"/>
</dbReference>
<dbReference type="PANTHER" id="PTHR47510:SF3">
    <property type="entry name" value="ENDO_EXONUCLEASE_PHOSPHATASE DOMAIN-CONTAINING PROTEIN"/>
    <property type="match status" value="1"/>
</dbReference>
<dbReference type="PROSITE" id="PS50878">
    <property type="entry name" value="RT_POL"/>
    <property type="match status" value="1"/>
</dbReference>